<feature type="domain" description="Protein kinase" evidence="9">
    <location>
        <begin position="12"/>
        <end position="272"/>
    </location>
</feature>
<keyword evidence="6 7" id="KW-0067">ATP-binding</keyword>
<reference evidence="10 11" key="1">
    <citation type="journal article" date="2016" name="Nat. Commun.">
        <title>Thousands of microbial genomes shed light on interconnected biogeochemical processes in an aquifer system.</title>
        <authorList>
            <person name="Anantharaman K."/>
            <person name="Brown C.T."/>
            <person name="Hug L.A."/>
            <person name="Sharon I."/>
            <person name="Castelle C.J."/>
            <person name="Probst A.J."/>
            <person name="Thomas B.C."/>
            <person name="Singh A."/>
            <person name="Wilkins M.J."/>
            <person name="Karaoz U."/>
            <person name="Brodie E.L."/>
            <person name="Williams K.H."/>
            <person name="Hubbard S.S."/>
            <person name="Banfield J.F."/>
        </authorList>
    </citation>
    <scope>NUCLEOTIDE SEQUENCE [LARGE SCALE GENOMIC DNA]</scope>
</reference>
<sequence>MDTNTPERIGKYRITGVLGRGGMGNVYKAAQEPLNRQVALKLLPQEYARNEEFQSRFVAEAKAISQLEHQNIVGIYDFGTEEGVHYIAMRYIEGVNLGDRIRKEKKLGWELAVDYARQICRALRYAHERNIIHRDIKPQNILLDNQDHLFVTDFGIAKLYQETSITRTGVVVGTPEYMSPEQAEGLELNPQTDLYSLGIVLFEMITGDPPFTGENPLSVAYQHVNTPPPLLTDKVKDIPRRLELVVIKALKKDRNNRYKNADELLYDLDTVFDEGAGAGDTRDMVSLEDMEREARFAEDKRIVDRRGNDRRRGLRRSYFRRVADSRTGKEWAWLAVKVLVVLGVLGLAGFAIRRAIVLRQPIIPEGLRFDRFSGAGNPVYACDDNTATCWEAPATAAECSLRFKEPRLVNRIDVVSGNNTAPGAFVQYARPKRVRFVFNSDIEFEVELADAAGRQELTIPETINAEKVSLKVMETYPGTAIDKVCISEVRFWHSPDQ</sequence>
<dbReference type="InterPro" id="IPR011009">
    <property type="entry name" value="Kinase-like_dom_sf"/>
</dbReference>
<feature type="transmembrane region" description="Helical" evidence="8">
    <location>
        <begin position="331"/>
        <end position="352"/>
    </location>
</feature>
<dbReference type="FunFam" id="1.10.510.10:FF:000021">
    <property type="entry name" value="Serine/threonine protein kinase"/>
    <property type="match status" value="1"/>
</dbReference>
<dbReference type="PROSITE" id="PS00107">
    <property type="entry name" value="PROTEIN_KINASE_ATP"/>
    <property type="match status" value="1"/>
</dbReference>
<dbReference type="PROSITE" id="PS50011">
    <property type="entry name" value="PROTEIN_KINASE_DOM"/>
    <property type="match status" value="1"/>
</dbReference>
<evidence type="ECO:0000256" key="2">
    <source>
        <dbReference type="ARBA" id="ARBA00022527"/>
    </source>
</evidence>
<dbReference type="AlphaFoldDB" id="A0A1F7FFR7"/>
<dbReference type="NCBIfam" id="NF047619">
    <property type="entry name" value="NADase_discoid"/>
    <property type="match status" value="1"/>
</dbReference>
<protein>
    <recommendedName>
        <fullName evidence="1">non-specific serine/threonine protein kinase</fullName>
        <ecNumber evidence="1">2.7.11.1</ecNumber>
    </recommendedName>
</protein>
<dbReference type="EMBL" id="MFYX01000057">
    <property type="protein sequence ID" value="OGK05347.1"/>
    <property type="molecule type" value="Genomic_DNA"/>
</dbReference>
<comment type="caution">
    <text evidence="10">The sequence shown here is derived from an EMBL/GenBank/DDBJ whole genome shotgun (WGS) entry which is preliminary data.</text>
</comment>
<dbReference type="GO" id="GO:0004674">
    <property type="term" value="F:protein serine/threonine kinase activity"/>
    <property type="evidence" value="ECO:0007669"/>
    <property type="project" value="UniProtKB-KW"/>
</dbReference>
<dbReference type="InterPro" id="IPR017441">
    <property type="entry name" value="Protein_kinase_ATP_BS"/>
</dbReference>
<dbReference type="SMART" id="SM00220">
    <property type="entry name" value="S_TKc"/>
    <property type="match status" value="1"/>
</dbReference>
<evidence type="ECO:0000256" key="4">
    <source>
        <dbReference type="ARBA" id="ARBA00022741"/>
    </source>
</evidence>
<evidence type="ECO:0000259" key="9">
    <source>
        <dbReference type="PROSITE" id="PS50011"/>
    </source>
</evidence>
<keyword evidence="8" id="KW-1133">Transmembrane helix</keyword>
<dbReference type="PANTHER" id="PTHR43289:SF6">
    <property type="entry name" value="SERINE_THREONINE-PROTEIN KINASE NEKL-3"/>
    <property type="match status" value="1"/>
</dbReference>
<dbReference type="CDD" id="cd14014">
    <property type="entry name" value="STKc_PknB_like"/>
    <property type="match status" value="1"/>
</dbReference>
<keyword evidence="8" id="KW-0812">Transmembrane</keyword>
<name>A0A1F7FFR7_UNCRA</name>
<dbReference type="PROSITE" id="PS00108">
    <property type="entry name" value="PROTEIN_KINASE_ST"/>
    <property type="match status" value="1"/>
</dbReference>
<dbReference type="PANTHER" id="PTHR43289">
    <property type="entry name" value="MITOGEN-ACTIVATED PROTEIN KINASE KINASE KINASE 20-RELATED"/>
    <property type="match status" value="1"/>
</dbReference>
<dbReference type="Pfam" id="PF00069">
    <property type="entry name" value="Pkinase"/>
    <property type="match status" value="1"/>
</dbReference>
<evidence type="ECO:0000256" key="1">
    <source>
        <dbReference type="ARBA" id="ARBA00012513"/>
    </source>
</evidence>
<evidence type="ECO:0000256" key="3">
    <source>
        <dbReference type="ARBA" id="ARBA00022679"/>
    </source>
</evidence>
<keyword evidence="3" id="KW-0808">Transferase</keyword>
<dbReference type="Proteomes" id="UP000179243">
    <property type="component" value="Unassembled WGS sequence"/>
</dbReference>
<dbReference type="Gene3D" id="1.10.510.10">
    <property type="entry name" value="Transferase(Phosphotransferase) domain 1"/>
    <property type="match status" value="1"/>
</dbReference>
<evidence type="ECO:0000256" key="8">
    <source>
        <dbReference type="SAM" id="Phobius"/>
    </source>
</evidence>
<dbReference type="InterPro" id="IPR008271">
    <property type="entry name" value="Ser/Thr_kinase_AS"/>
</dbReference>
<dbReference type="InterPro" id="IPR000719">
    <property type="entry name" value="Prot_kinase_dom"/>
</dbReference>
<dbReference type="EC" id="2.7.11.1" evidence="1"/>
<evidence type="ECO:0000313" key="11">
    <source>
        <dbReference type="Proteomes" id="UP000179243"/>
    </source>
</evidence>
<evidence type="ECO:0000256" key="5">
    <source>
        <dbReference type="ARBA" id="ARBA00022777"/>
    </source>
</evidence>
<feature type="binding site" evidence="7">
    <location>
        <position position="41"/>
    </location>
    <ligand>
        <name>ATP</name>
        <dbReference type="ChEBI" id="CHEBI:30616"/>
    </ligand>
</feature>
<evidence type="ECO:0000256" key="6">
    <source>
        <dbReference type="ARBA" id="ARBA00022840"/>
    </source>
</evidence>
<accession>A0A1F7FFR7</accession>
<dbReference type="Gene3D" id="3.30.200.20">
    <property type="entry name" value="Phosphorylase Kinase, domain 1"/>
    <property type="match status" value="1"/>
</dbReference>
<evidence type="ECO:0000256" key="7">
    <source>
        <dbReference type="PROSITE-ProRule" id="PRU10141"/>
    </source>
</evidence>
<proteinExistence type="predicted"/>
<dbReference type="Pfam" id="PF25302">
    <property type="entry name" value="NADase_transloc"/>
    <property type="match status" value="1"/>
</dbReference>
<dbReference type="GO" id="GO:0005524">
    <property type="term" value="F:ATP binding"/>
    <property type="evidence" value="ECO:0007669"/>
    <property type="project" value="UniProtKB-UniRule"/>
</dbReference>
<keyword evidence="4 7" id="KW-0547">Nucleotide-binding</keyword>
<dbReference type="InterPro" id="IPR057561">
    <property type="entry name" value="NADase_transloc"/>
</dbReference>
<keyword evidence="5" id="KW-0418">Kinase</keyword>
<keyword evidence="8" id="KW-0472">Membrane</keyword>
<gene>
    <name evidence="10" type="ORF">A2519_03470</name>
</gene>
<dbReference type="SUPFAM" id="SSF56112">
    <property type="entry name" value="Protein kinase-like (PK-like)"/>
    <property type="match status" value="1"/>
</dbReference>
<keyword evidence="2" id="KW-0723">Serine/threonine-protein kinase</keyword>
<organism evidence="10 11">
    <name type="scientific">Candidatus Raymondbacteria bacterium RIFOXYD12_FULL_49_13</name>
    <dbReference type="NCBI Taxonomy" id="1817890"/>
    <lineage>
        <taxon>Bacteria</taxon>
        <taxon>Raymondiibacteriota</taxon>
    </lineage>
</organism>
<evidence type="ECO:0000313" key="10">
    <source>
        <dbReference type="EMBL" id="OGK05347.1"/>
    </source>
</evidence>